<name>A0A6J4U3T9_9ACTN</name>
<dbReference type="EMBL" id="CADCVM010000560">
    <property type="protein sequence ID" value="CAA9539619.1"/>
    <property type="molecule type" value="Genomic_DNA"/>
</dbReference>
<evidence type="ECO:0000313" key="2">
    <source>
        <dbReference type="EMBL" id="CAA9539619.1"/>
    </source>
</evidence>
<feature type="region of interest" description="Disordered" evidence="1">
    <location>
        <begin position="178"/>
        <end position="205"/>
    </location>
</feature>
<accession>A0A6J4U3T9</accession>
<sequence>MIRLAITILSKMLWLGRGTVTVMGLAMLLALTVGLASTALAGTGVGARLDLGKNNAVNALTTLVGSVAGPSLKIDNNSTASGATALRLEVEPGKPPMTVNSTVEVQGLNVDSLDGKNSSEFLLEGQTAADAAKLDGKDPAAFFSGKIYTASTQVTGPGGGLTERQGAFCDFGDKVLSGGGGTRENDGREDDLLLSEPSGTSGWTATMRDNGAPSTVFGEALCADFPPLR</sequence>
<proteinExistence type="predicted"/>
<organism evidence="2">
    <name type="scientific">uncultured Rubrobacteraceae bacterium</name>
    <dbReference type="NCBI Taxonomy" id="349277"/>
    <lineage>
        <taxon>Bacteria</taxon>
        <taxon>Bacillati</taxon>
        <taxon>Actinomycetota</taxon>
        <taxon>Rubrobacteria</taxon>
        <taxon>Rubrobacterales</taxon>
        <taxon>Rubrobacteraceae</taxon>
        <taxon>environmental samples</taxon>
    </lineage>
</organism>
<protein>
    <submittedName>
        <fullName evidence="2">Uncharacterized protein</fullName>
    </submittedName>
</protein>
<reference evidence="2" key="1">
    <citation type="submission" date="2020-02" db="EMBL/GenBank/DDBJ databases">
        <authorList>
            <person name="Meier V. D."/>
        </authorList>
    </citation>
    <scope>NUCLEOTIDE SEQUENCE</scope>
    <source>
        <strain evidence="2">AVDCRST_MAG05</strain>
    </source>
</reference>
<gene>
    <name evidence="2" type="ORF">AVDCRST_MAG05-5262</name>
</gene>
<dbReference type="AlphaFoldDB" id="A0A6J4U3T9"/>
<evidence type="ECO:0000256" key="1">
    <source>
        <dbReference type="SAM" id="MobiDB-lite"/>
    </source>
</evidence>